<dbReference type="OrthoDB" id="2449374at2759"/>
<proteinExistence type="predicted"/>
<keyword evidence="2" id="KW-1133">Transmembrane helix</keyword>
<feature type="region of interest" description="Disordered" evidence="1">
    <location>
        <begin position="39"/>
        <end position="61"/>
    </location>
</feature>
<feature type="compositionally biased region" description="Low complexity" evidence="1">
    <location>
        <begin position="42"/>
        <end position="61"/>
    </location>
</feature>
<dbReference type="EMBL" id="QKYT01000638">
    <property type="protein sequence ID" value="RIA82707.1"/>
    <property type="molecule type" value="Genomic_DNA"/>
</dbReference>
<dbReference type="AlphaFoldDB" id="A0A397SFF8"/>
<dbReference type="STRING" id="658196.A0A397SFF8"/>
<evidence type="ECO:0000313" key="4">
    <source>
        <dbReference type="Proteomes" id="UP000265703"/>
    </source>
</evidence>
<dbReference type="Gene3D" id="2.60.40.420">
    <property type="entry name" value="Cupredoxins - blue copper proteins"/>
    <property type="match status" value="1"/>
</dbReference>
<keyword evidence="2" id="KW-0812">Transmembrane</keyword>
<organism evidence="3 4">
    <name type="scientific">Glomus cerebriforme</name>
    <dbReference type="NCBI Taxonomy" id="658196"/>
    <lineage>
        <taxon>Eukaryota</taxon>
        <taxon>Fungi</taxon>
        <taxon>Fungi incertae sedis</taxon>
        <taxon>Mucoromycota</taxon>
        <taxon>Glomeromycotina</taxon>
        <taxon>Glomeromycetes</taxon>
        <taxon>Glomerales</taxon>
        <taxon>Glomeraceae</taxon>
        <taxon>Glomus</taxon>
    </lineage>
</organism>
<evidence type="ECO:0008006" key="5">
    <source>
        <dbReference type="Google" id="ProtNLM"/>
    </source>
</evidence>
<feature type="transmembrane region" description="Helical" evidence="2">
    <location>
        <begin position="76"/>
        <end position="93"/>
    </location>
</feature>
<keyword evidence="4" id="KW-1185">Reference proteome</keyword>
<dbReference type="SUPFAM" id="SSF49503">
    <property type="entry name" value="Cupredoxins"/>
    <property type="match status" value="1"/>
</dbReference>
<gene>
    <name evidence="3" type="ORF">C1645_787752</name>
</gene>
<keyword evidence="2" id="KW-0472">Membrane</keyword>
<sequence>MFTTTVQDTNTIYYFCGFASHCQNGMWGTIYVVGGPAPPPSATSSTNSTTNSTNSTVTTTPSILSKSNAANFAGDFKLVTFATIIVFTLFKYLV</sequence>
<name>A0A397SFF8_9GLOM</name>
<comment type="caution">
    <text evidence="3">The sequence shown here is derived from an EMBL/GenBank/DDBJ whole genome shotgun (WGS) entry which is preliminary data.</text>
</comment>
<dbReference type="Proteomes" id="UP000265703">
    <property type="component" value="Unassembled WGS sequence"/>
</dbReference>
<protein>
    <recommendedName>
        <fullName evidence="5">Phytocyanin domain-containing protein</fullName>
    </recommendedName>
</protein>
<dbReference type="InterPro" id="IPR008972">
    <property type="entry name" value="Cupredoxin"/>
</dbReference>
<reference evidence="3 4" key="1">
    <citation type="submission" date="2018-06" db="EMBL/GenBank/DDBJ databases">
        <title>Comparative genomics reveals the genomic features of Rhizophagus irregularis, R. cerebriforme, R. diaphanum and Gigaspora rosea, and their symbiotic lifestyle signature.</title>
        <authorList>
            <person name="Morin E."/>
            <person name="San Clemente H."/>
            <person name="Chen E.C.H."/>
            <person name="De La Providencia I."/>
            <person name="Hainaut M."/>
            <person name="Kuo A."/>
            <person name="Kohler A."/>
            <person name="Murat C."/>
            <person name="Tang N."/>
            <person name="Roy S."/>
            <person name="Loubradou J."/>
            <person name="Henrissat B."/>
            <person name="Grigoriev I.V."/>
            <person name="Corradi N."/>
            <person name="Roux C."/>
            <person name="Martin F.M."/>
        </authorList>
    </citation>
    <scope>NUCLEOTIDE SEQUENCE [LARGE SCALE GENOMIC DNA]</scope>
    <source>
        <strain evidence="3 4">DAOM 227022</strain>
    </source>
</reference>
<evidence type="ECO:0000256" key="1">
    <source>
        <dbReference type="SAM" id="MobiDB-lite"/>
    </source>
</evidence>
<evidence type="ECO:0000313" key="3">
    <source>
        <dbReference type="EMBL" id="RIA82707.1"/>
    </source>
</evidence>
<accession>A0A397SFF8</accession>
<evidence type="ECO:0000256" key="2">
    <source>
        <dbReference type="SAM" id="Phobius"/>
    </source>
</evidence>